<dbReference type="PANTHER" id="PTHR13531">
    <property type="entry name" value="GEO07735P1-RELATED-RELATED"/>
    <property type="match status" value="1"/>
</dbReference>
<keyword evidence="7" id="KW-1185">Reference proteome</keyword>
<protein>
    <recommendedName>
        <fullName evidence="8">Transmembrane protein 216</fullName>
    </recommendedName>
</protein>
<evidence type="ECO:0000313" key="6">
    <source>
        <dbReference type="EMBL" id="CAD6200033.1"/>
    </source>
</evidence>
<dbReference type="PANTHER" id="PTHR13531:SF0">
    <property type="entry name" value="GEO07735P1-RELATED"/>
    <property type="match status" value="1"/>
</dbReference>
<accession>A0A8S1HTL1</accession>
<dbReference type="Pfam" id="PF09799">
    <property type="entry name" value="Transmemb_17"/>
    <property type="match status" value="1"/>
</dbReference>
<dbReference type="AlphaFoldDB" id="A0A8S1HTL1"/>
<comment type="caution">
    <text evidence="6">The sequence shown here is derived from an EMBL/GenBank/DDBJ whole genome shotgun (WGS) entry which is preliminary data.</text>
</comment>
<evidence type="ECO:0000256" key="3">
    <source>
        <dbReference type="ARBA" id="ARBA00022989"/>
    </source>
</evidence>
<reference evidence="6" key="1">
    <citation type="submission" date="2020-10" db="EMBL/GenBank/DDBJ databases">
        <authorList>
            <person name="Kikuchi T."/>
        </authorList>
    </citation>
    <scope>NUCLEOTIDE SEQUENCE</scope>
    <source>
        <strain evidence="6">NKZ352</strain>
    </source>
</reference>
<dbReference type="OrthoDB" id="262535at2759"/>
<sequence length="145" mass="16256">MISTVRSSLSFQILVHCHKTYSVIFFTAIVLLYFYKGAVLPYQNYVRVMEFFILLPFAPIEALRLSWGTRGNVLESFTFVFFSLLLAVPILVICIYLSFFQNYVLLLEAILTYIQGIAVIVEVLLSLALCVSFSGSSTAPSTVSS</sequence>
<evidence type="ECO:0000256" key="5">
    <source>
        <dbReference type="SAM" id="Phobius"/>
    </source>
</evidence>
<organism evidence="6 7">
    <name type="scientific">Caenorhabditis auriculariae</name>
    <dbReference type="NCBI Taxonomy" id="2777116"/>
    <lineage>
        <taxon>Eukaryota</taxon>
        <taxon>Metazoa</taxon>
        <taxon>Ecdysozoa</taxon>
        <taxon>Nematoda</taxon>
        <taxon>Chromadorea</taxon>
        <taxon>Rhabditida</taxon>
        <taxon>Rhabditina</taxon>
        <taxon>Rhabditomorpha</taxon>
        <taxon>Rhabditoidea</taxon>
        <taxon>Rhabditidae</taxon>
        <taxon>Peloderinae</taxon>
        <taxon>Caenorhabditis</taxon>
    </lineage>
</organism>
<evidence type="ECO:0008006" key="8">
    <source>
        <dbReference type="Google" id="ProtNLM"/>
    </source>
</evidence>
<dbReference type="GO" id="GO:0016020">
    <property type="term" value="C:membrane"/>
    <property type="evidence" value="ECO:0007669"/>
    <property type="project" value="UniProtKB-SubCell"/>
</dbReference>
<feature type="transmembrane region" description="Helical" evidence="5">
    <location>
        <begin position="21"/>
        <end position="39"/>
    </location>
</feature>
<dbReference type="EMBL" id="CAJGYM010000228">
    <property type="protein sequence ID" value="CAD6200033.1"/>
    <property type="molecule type" value="Genomic_DNA"/>
</dbReference>
<feature type="transmembrane region" description="Helical" evidence="5">
    <location>
        <begin position="110"/>
        <end position="131"/>
    </location>
</feature>
<comment type="subcellular location">
    <subcellularLocation>
        <location evidence="1">Membrane</location>
        <topology evidence="1">Multi-pass membrane protein</topology>
    </subcellularLocation>
</comment>
<feature type="transmembrane region" description="Helical" evidence="5">
    <location>
        <begin position="77"/>
        <end position="98"/>
    </location>
</feature>
<evidence type="ECO:0000256" key="2">
    <source>
        <dbReference type="ARBA" id="ARBA00022692"/>
    </source>
</evidence>
<proteinExistence type="predicted"/>
<feature type="transmembrane region" description="Helical" evidence="5">
    <location>
        <begin position="45"/>
        <end position="65"/>
    </location>
</feature>
<dbReference type="GO" id="GO:1905515">
    <property type="term" value="P:non-motile cilium assembly"/>
    <property type="evidence" value="ECO:0007669"/>
    <property type="project" value="TreeGrafter"/>
</dbReference>
<evidence type="ECO:0000313" key="7">
    <source>
        <dbReference type="Proteomes" id="UP000835052"/>
    </source>
</evidence>
<evidence type="ECO:0000256" key="1">
    <source>
        <dbReference type="ARBA" id="ARBA00004141"/>
    </source>
</evidence>
<evidence type="ECO:0000256" key="4">
    <source>
        <dbReference type="ARBA" id="ARBA00023136"/>
    </source>
</evidence>
<dbReference type="GO" id="GO:0035869">
    <property type="term" value="C:ciliary transition zone"/>
    <property type="evidence" value="ECO:0007669"/>
    <property type="project" value="TreeGrafter"/>
</dbReference>
<keyword evidence="2 5" id="KW-0812">Transmembrane</keyword>
<dbReference type="Proteomes" id="UP000835052">
    <property type="component" value="Unassembled WGS sequence"/>
</dbReference>
<keyword evidence="3 5" id="KW-1133">Transmembrane helix</keyword>
<keyword evidence="4 5" id="KW-0472">Membrane</keyword>
<dbReference type="InterPro" id="IPR019184">
    <property type="entry name" value="Uncharacterised_TM-17"/>
</dbReference>
<gene>
    <name evidence="6" type="ORF">CAUJ_LOCUS15932</name>
</gene>
<name>A0A8S1HTL1_9PELO</name>